<comment type="caution">
    <text evidence="1">The sequence shown here is derived from an EMBL/GenBank/DDBJ whole genome shotgun (WGS) entry which is preliminary data.</text>
</comment>
<sequence>MISTEDLHFFIALTSAVSLADAARKLDVTPPAVTQRLRLLENRLGMRLIDRSGRRMVLTDEGELLAVHARRICDDIGNLSDTLVSRRGTVAGHLRVIAPLGFGQRYVAPAIAQFRSLYPEVSASLMLSDRPARFSDDMWDLMVHIGELRDSSLVSRRLAPNRRIL</sequence>
<dbReference type="EMBL" id="JAQQDW010000102">
    <property type="protein sequence ID" value="MFM0108097.1"/>
    <property type="molecule type" value="Genomic_DNA"/>
</dbReference>
<name>A0ACC7NKX8_9BURK</name>
<feature type="non-terminal residue" evidence="1">
    <location>
        <position position="165"/>
    </location>
</feature>
<dbReference type="Proteomes" id="UP001629235">
    <property type="component" value="Unassembled WGS sequence"/>
</dbReference>
<organism evidence="1 2">
    <name type="scientific">Paraburkholderia rhynchosiae</name>
    <dbReference type="NCBI Taxonomy" id="487049"/>
    <lineage>
        <taxon>Bacteria</taxon>
        <taxon>Pseudomonadati</taxon>
        <taxon>Pseudomonadota</taxon>
        <taxon>Betaproteobacteria</taxon>
        <taxon>Burkholderiales</taxon>
        <taxon>Burkholderiaceae</taxon>
        <taxon>Paraburkholderia</taxon>
    </lineage>
</organism>
<accession>A0ACC7NKX8</accession>
<evidence type="ECO:0000313" key="2">
    <source>
        <dbReference type="Proteomes" id="UP001629235"/>
    </source>
</evidence>
<gene>
    <name evidence="1" type="ORF">PQR01_32825</name>
</gene>
<proteinExistence type="predicted"/>
<protein>
    <submittedName>
        <fullName evidence="1">LysR family transcriptional regulator</fullName>
    </submittedName>
</protein>
<evidence type="ECO:0000313" key="1">
    <source>
        <dbReference type="EMBL" id="MFM0108097.1"/>
    </source>
</evidence>
<keyword evidence="2" id="KW-1185">Reference proteome</keyword>
<reference evidence="1 2" key="1">
    <citation type="journal article" date="2024" name="Chem. Sci.">
        <title>Discovery of megapolipeptins by genome mining of a Burkholderiales bacteria collection.</title>
        <authorList>
            <person name="Paulo B.S."/>
            <person name="Recchia M.J.J."/>
            <person name="Lee S."/>
            <person name="Fergusson C.H."/>
            <person name="Romanowski S.B."/>
            <person name="Hernandez A."/>
            <person name="Krull N."/>
            <person name="Liu D.Y."/>
            <person name="Cavanagh H."/>
            <person name="Bos A."/>
            <person name="Gray C.A."/>
            <person name="Murphy B.T."/>
            <person name="Linington R.G."/>
            <person name="Eustaquio A.S."/>
        </authorList>
    </citation>
    <scope>NUCLEOTIDE SEQUENCE [LARGE SCALE GENOMIC DNA]</scope>
    <source>
        <strain evidence="1 2">RL18-126-BIB-B</strain>
    </source>
</reference>